<organism evidence="1 2">
    <name type="scientific">Glossina pallidipes</name>
    <name type="common">Tsetse fly</name>
    <dbReference type="NCBI Taxonomy" id="7398"/>
    <lineage>
        <taxon>Eukaryota</taxon>
        <taxon>Metazoa</taxon>
        <taxon>Ecdysozoa</taxon>
        <taxon>Arthropoda</taxon>
        <taxon>Hexapoda</taxon>
        <taxon>Insecta</taxon>
        <taxon>Pterygota</taxon>
        <taxon>Neoptera</taxon>
        <taxon>Endopterygota</taxon>
        <taxon>Diptera</taxon>
        <taxon>Brachycera</taxon>
        <taxon>Muscomorpha</taxon>
        <taxon>Hippoboscoidea</taxon>
        <taxon>Glossinidae</taxon>
        <taxon>Glossina</taxon>
    </lineage>
</organism>
<keyword evidence="2" id="KW-1185">Reference proteome</keyword>
<sequence length="173" mass="19344">MLYSGSGKSFFSDKREITLRSFRVYGSQMLMYGTFCKFLACFTNATVNNMPFSAFGIKVADIGRPPDFAALLVQCNQIIKKNLRVFVCVDLTVQFNERKGHISLAISVAAIVLGFNEKGNIIYMVTGMQVDKVIAFVTVQSDVFDEIDLSDVCTAECSIKNVSEHVMKKRSEY</sequence>
<proteinExistence type="predicted"/>
<accession>A0A1A9ZRT3</accession>
<dbReference type="VEuPathDB" id="VectorBase:GPAI023048"/>
<name>A0A1A9ZRT3_GLOPL</name>
<dbReference type="STRING" id="7398.A0A1A9ZRT3"/>
<dbReference type="EnsemblMetazoa" id="GPAI023048-RA">
    <property type="protein sequence ID" value="GPAI023048-PA"/>
    <property type="gene ID" value="GPAI023048"/>
</dbReference>
<dbReference type="AlphaFoldDB" id="A0A1A9ZRT3"/>
<reference evidence="1" key="2">
    <citation type="submission" date="2020-05" db="UniProtKB">
        <authorList>
            <consortium name="EnsemblMetazoa"/>
        </authorList>
    </citation>
    <scope>IDENTIFICATION</scope>
    <source>
        <strain evidence="1">IAEA</strain>
    </source>
</reference>
<evidence type="ECO:0000313" key="1">
    <source>
        <dbReference type="EnsemblMetazoa" id="GPAI023048-PA"/>
    </source>
</evidence>
<evidence type="ECO:0000313" key="2">
    <source>
        <dbReference type="Proteomes" id="UP000092445"/>
    </source>
</evidence>
<protein>
    <submittedName>
        <fullName evidence="1">Uncharacterized protein</fullName>
    </submittedName>
</protein>
<reference evidence="2" key="1">
    <citation type="submission" date="2014-03" db="EMBL/GenBank/DDBJ databases">
        <authorList>
            <person name="Aksoy S."/>
            <person name="Warren W."/>
            <person name="Wilson R.K."/>
        </authorList>
    </citation>
    <scope>NUCLEOTIDE SEQUENCE [LARGE SCALE GENOMIC DNA]</scope>
    <source>
        <strain evidence="2">IAEA</strain>
    </source>
</reference>
<dbReference type="Proteomes" id="UP000092445">
    <property type="component" value="Unassembled WGS sequence"/>
</dbReference>